<name>A0ABD1FPN0_SALDI</name>
<gene>
    <name evidence="1" type="ORF">AAHA92_32680</name>
</gene>
<proteinExistence type="predicted"/>
<dbReference type="AlphaFoldDB" id="A0ABD1FPN0"/>
<accession>A0ABD1FPN0</accession>
<comment type="caution">
    <text evidence="1">The sequence shown here is derived from an EMBL/GenBank/DDBJ whole genome shotgun (WGS) entry which is preliminary data.</text>
</comment>
<evidence type="ECO:0000313" key="1">
    <source>
        <dbReference type="EMBL" id="KAL1532706.1"/>
    </source>
</evidence>
<evidence type="ECO:0000313" key="2">
    <source>
        <dbReference type="Proteomes" id="UP001567538"/>
    </source>
</evidence>
<dbReference type="EMBL" id="JBEAFC010000014">
    <property type="protein sequence ID" value="KAL1532706.1"/>
    <property type="molecule type" value="Genomic_DNA"/>
</dbReference>
<organism evidence="1 2">
    <name type="scientific">Salvia divinorum</name>
    <name type="common">Maria pastora</name>
    <name type="synonym">Diviner's sage</name>
    <dbReference type="NCBI Taxonomy" id="28513"/>
    <lineage>
        <taxon>Eukaryota</taxon>
        <taxon>Viridiplantae</taxon>
        <taxon>Streptophyta</taxon>
        <taxon>Embryophyta</taxon>
        <taxon>Tracheophyta</taxon>
        <taxon>Spermatophyta</taxon>
        <taxon>Magnoliopsida</taxon>
        <taxon>eudicotyledons</taxon>
        <taxon>Gunneridae</taxon>
        <taxon>Pentapetalae</taxon>
        <taxon>asterids</taxon>
        <taxon>lamiids</taxon>
        <taxon>Lamiales</taxon>
        <taxon>Lamiaceae</taxon>
        <taxon>Nepetoideae</taxon>
        <taxon>Mentheae</taxon>
        <taxon>Salviinae</taxon>
        <taxon>Salvia</taxon>
        <taxon>Salvia subgen. Calosphace</taxon>
    </lineage>
</organism>
<keyword evidence="2" id="KW-1185">Reference proteome</keyword>
<evidence type="ECO:0008006" key="3">
    <source>
        <dbReference type="Google" id="ProtNLM"/>
    </source>
</evidence>
<sequence>MSASLSASCISLPMASPPGFSVQKSLSTSAADSLRSSSLVLLSASEASLSRRSFFSCVTTSSLAFCSCLHFAFHMEVQIHIISKPSLLFMG</sequence>
<protein>
    <recommendedName>
        <fullName evidence="3">Secreted protein</fullName>
    </recommendedName>
</protein>
<reference evidence="1 2" key="1">
    <citation type="submission" date="2024-06" db="EMBL/GenBank/DDBJ databases">
        <title>A chromosome level genome sequence of Diviner's sage (Salvia divinorum).</title>
        <authorList>
            <person name="Ford S.A."/>
            <person name="Ro D.-K."/>
            <person name="Ness R.W."/>
            <person name="Phillips M.A."/>
        </authorList>
    </citation>
    <scope>NUCLEOTIDE SEQUENCE [LARGE SCALE GENOMIC DNA]</scope>
    <source>
        <strain evidence="1">SAF-2024a</strain>
        <tissue evidence="1">Leaf</tissue>
    </source>
</reference>
<dbReference type="Proteomes" id="UP001567538">
    <property type="component" value="Unassembled WGS sequence"/>
</dbReference>